<feature type="non-terminal residue" evidence="1">
    <location>
        <position position="1"/>
    </location>
</feature>
<sequence length="114" mass="13113">PKQETEPEKVEKVNNIKPKPSFLEETNKTEELYKCVRCNVEGDDKQAFKHEQRKEKQQNYKCVLGGEDLGFSEGELKLFRKETTGNPIPRAMLICLKCLFGDDIPPTEKDLKAI</sequence>
<name>A0A9N9HMB0_9GLOM</name>
<gene>
    <name evidence="1" type="ORF">AGERDE_LOCUS13148</name>
</gene>
<reference evidence="1" key="1">
    <citation type="submission" date="2021-06" db="EMBL/GenBank/DDBJ databases">
        <authorList>
            <person name="Kallberg Y."/>
            <person name="Tangrot J."/>
            <person name="Rosling A."/>
        </authorList>
    </citation>
    <scope>NUCLEOTIDE SEQUENCE</scope>
    <source>
        <strain evidence="1">MT106</strain>
    </source>
</reference>
<protein>
    <submittedName>
        <fullName evidence="1">9922_t:CDS:1</fullName>
    </submittedName>
</protein>
<evidence type="ECO:0000313" key="2">
    <source>
        <dbReference type="Proteomes" id="UP000789831"/>
    </source>
</evidence>
<comment type="caution">
    <text evidence="1">The sequence shown here is derived from an EMBL/GenBank/DDBJ whole genome shotgun (WGS) entry which is preliminary data.</text>
</comment>
<feature type="non-terminal residue" evidence="1">
    <location>
        <position position="114"/>
    </location>
</feature>
<dbReference type="AlphaFoldDB" id="A0A9N9HMB0"/>
<organism evidence="1 2">
    <name type="scientific">Ambispora gerdemannii</name>
    <dbReference type="NCBI Taxonomy" id="144530"/>
    <lineage>
        <taxon>Eukaryota</taxon>
        <taxon>Fungi</taxon>
        <taxon>Fungi incertae sedis</taxon>
        <taxon>Mucoromycota</taxon>
        <taxon>Glomeromycotina</taxon>
        <taxon>Glomeromycetes</taxon>
        <taxon>Archaeosporales</taxon>
        <taxon>Ambisporaceae</taxon>
        <taxon>Ambispora</taxon>
    </lineage>
</organism>
<dbReference type="Proteomes" id="UP000789831">
    <property type="component" value="Unassembled WGS sequence"/>
</dbReference>
<proteinExistence type="predicted"/>
<keyword evidence="2" id="KW-1185">Reference proteome</keyword>
<evidence type="ECO:0000313" key="1">
    <source>
        <dbReference type="EMBL" id="CAG8692251.1"/>
    </source>
</evidence>
<accession>A0A9N9HMB0</accession>
<dbReference type="EMBL" id="CAJVPL010014936">
    <property type="protein sequence ID" value="CAG8692251.1"/>
    <property type="molecule type" value="Genomic_DNA"/>
</dbReference>